<dbReference type="SMR" id="A0A067GYA4"/>
<protein>
    <recommendedName>
        <fullName evidence="5">Aspartate racemase</fullName>
    </recommendedName>
</protein>
<name>A0A067GYA4_CITSI</name>
<dbReference type="Pfam" id="PF01177">
    <property type="entry name" value="Asp_Glu_race"/>
    <property type="match status" value="1"/>
</dbReference>
<dbReference type="OrthoDB" id="187836at2759"/>
<evidence type="ECO:0000256" key="1">
    <source>
        <dbReference type="ARBA" id="ARBA00007847"/>
    </source>
</evidence>
<dbReference type="Gene3D" id="3.40.50.1860">
    <property type="match status" value="2"/>
</dbReference>
<reference evidence="3 4" key="1">
    <citation type="submission" date="2014-04" db="EMBL/GenBank/DDBJ databases">
        <authorList>
            <consortium name="International Citrus Genome Consortium"/>
            <person name="Gmitter F."/>
            <person name="Chen C."/>
            <person name="Farmerie W."/>
            <person name="Harkins T."/>
            <person name="Desany B."/>
            <person name="Mohiuddin M."/>
            <person name="Kodira C."/>
            <person name="Borodovsky M."/>
            <person name="Lomsadze A."/>
            <person name="Burns P."/>
            <person name="Jenkins J."/>
            <person name="Prochnik S."/>
            <person name="Shu S."/>
            <person name="Chapman J."/>
            <person name="Pitluck S."/>
            <person name="Schmutz J."/>
            <person name="Rokhsar D."/>
        </authorList>
    </citation>
    <scope>NUCLEOTIDE SEQUENCE</scope>
</reference>
<evidence type="ECO:0000313" key="3">
    <source>
        <dbReference type="EMBL" id="KDO80296.1"/>
    </source>
</evidence>
<dbReference type="STRING" id="2711.A0A067GYA4"/>
<dbReference type="NCBIfam" id="TIGR00035">
    <property type="entry name" value="asp_race"/>
    <property type="match status" value="1"/>
</dbReference>
<dbReference type="eggNOG" id="ENOG502QU3Q">
    <property type="taxonomic scope" value="Eukaryota"/>
</dbReference>
<dbReference type="PaxDb" id="2711-XP_006475809.1"/>
<keyword evidence="4" id="KW-1185">Reference proteome</keyword>
<dbReference type="PANTHER" id="PTHR21198:SF7">
    <property type="entry name" value="ASPARTATE-GLUTAMATE RACEMASE FAMILY"/>
    <property type="match status" value="1"/>
</dbReference>
<dbReference type="KEGG" id="cit:102620268"/>
<dbReference type="InterPro" id="IPR015942">
    <property type="entry name" value="Asp/Glu/hydantoin_racemase"/>
</dbReference>
<accession>A0A067GYA4</accession>
<gene>
    <name evidence="3" type="ORF">CISIN_1g017159mg</name>
</gene>
<dbReference type="InterPro" id="IPR001920">
    <property type="entry name" value="Asp/Glu_race"/>
</dbReference>
<keyword evidence="2" id="KW-0413">Isomerase</keyword>
<evidence type="ECO:0000313" key="4">
    <source>
        <dbReference type="Proteomes" id="UP000027120"/>
    </source>
</evidence>
<evidence type="ECO:0008006" key="5">
    <source>
        <dbReference type="Google" id="ProtNLM"/>
    </source>
</evidence>
<dbReference type="GO" id="GO:0047661">
    <property type="term" value="F:amino-acid racemase activity"/>
    <property type="evidence" value="ECO:0007669"/>
    <property type="project" value="InterPro"/>
</dbReference>
<dbReference type="EMBL" id="KK784877">
    <property type="protein sequence ID" value="KDO80296.1"/>
    <property type="molecule type" value="Genomic_DNA"/>
</dbReference>
<dbReference type="Proteomes" id="UP000027120">
    <property type="component" value="Unassembled WGS sequence"/>
</dbReference>
<evidence type="ECO:0000256" key="2">
    <source>
        <dbReference type="ARBA" id="ARBA00023235"/>
    </source>
</evidence>
<dbReference type="PANTHER" id="PTHR21198">
    <property type="entry name" value="GLUTAMATE RACEMASE"/>
    <property type="match status" value="1"/>
</dbReference>
<dbReference type="InterPro" id="IPR004380">
    <property type="entry name" value="Asp_race"/>
</dbReference>
<sequence>MFDGSISMSLQTPNCPPFFLSTVYINKTLSRTRPILSAVVQSSSLLGQSHESGSLHESRKFPGSAAASLLRSKSPDSLLNQANTIGIIGGVSVSSTLNFLGKLVWYSAKDAEECPPFVVCNDPALNEELFHASVHSLKSKTVQLDHIRGAVSQNLRHKRAFLEQAGARCIVMPCHISHAWHGDVSEGCSIPFLHVGECVAKELKEAKLKPLEAGSGVRIGVLATDATLSAGFYQEKLQNQGFEVVLPDKATMEHVIIPTIEALNHRDMEGARNLLRIGIQLLLVRAVNAVIIGSDEMQGVLPKDDPLLKKCIDPMDALARSTVTWARSNKKLTLLLDSQSSAKQCPREQSSALLQFKQLWKILFSVVVERIIPTQR</sequence>
<proteinExistence type="inferred from homology"/>
<dbReference type="AlphaFoldDB" id="A0A067GYA4"/>
<dbReference type="SUPFAM" id="SSF53681">
    <property type="entry name" value="Aspartate/glutamate racemase"/>
    <property type="match status" value="2"/>
</dbReference>
<comment type="similarity">
    <text evidence="1">Belongs to the aspartate/glutamate racemases family.</text>
</comment>
<organism evidence="3 4">
    <name type="scientific">Citrus sinensis</name>
    <name type="common">Sweet orange</name>
    <name type="synonym">Citrus aurantium var. sinensis</name>
    <dbReference type="NCBI Taxonomy" id="2711"/>
    <lineage>
        <taxon>Eukaryota</taxon>
        <taxon>Viridiplantae</taxon>
        <taxon>Streptophyta</taxon>
        <taxon>Embryophyta</taxon>
        <taxon>Tracheophyta</taxon>
        <taxon>Spermatophyta</taxon>
        <taxon>Magnoliopsida</taxon>
        <taxon>eudicotyledons</taxon>
        <taxon>Gunneridae</taxon>
        <taxon>Pentapetalae</taxon>
        <taxon>rosids</taxon>
        <taxon>malvids</taxon>
        <taxon>Sapindales</taxon>
        <taxon>Rutaceae</taxon>
        <taxon>Aurantioideae</taxon>
        <taxon>Citrus</taxon>
    </lineage>
</organism>